<evidence type="ECO:0000256" key="1">
    <source>
        <dbReference type="ARBA" id="ARBA00004123"/>
    </source>
</evidence>
<keyword evidence="4" id="KW-0479">Metal-binding</keyword>
<keyword evidence="8" id="KW-0539">Nucleus</keyword>
<feature type="domain" description="RING-type" evidence="11">
    <location>
        <begin position="176"/>
        <end position="225"/>
    </location>
</feature>
<proteinExistence type="predicted"/>
<dbReference type="InterPro" id="IPR034732">
    <property type="entry name" value="EPHD"/>
</dbReference>
<comment type="subcellular location">
    <subcellularLocation>
        <location evidence="1">Nucleus</location>
    </subcellularLocation>
</comment>
<feature type="compositionally biased region" description="Basic residues" evidence="10">
    <location>
        <begin position="337"/>
        <end position="352"/>
    </location>
</feature>
<dbReference type="InterPro" id="IPR001965">
    <property type="entry name" value="Znf_PHD"/>
</dbReference>
<keyword evidence="6" id="KW-0833">Ubl conjugation pathway</keyword>
<feature type="region of interest" description="Disordered" evidence="10">
    <location>
        <begin position="741"/>
        <end position="769"/>
    </location>
</feature>
<evidence type="ECO:0000259" key="11">
    <source>
        <dbReference type="PROSITE" id="PS50089"/>
    </source>
</evidence>
<dbReference type="CDD" id="cd15669">
    <property type="entry name" value="ePHD_PHF7_G2E3_like"/>
    <property type="match status" value="1"/>
</dbReference>
<dbReference type="InterPro" id="IPR001841">
    <property type="entry name" value="Znf_RING"/>
</dbReference>
<dbReference type="PROSITE" id="PS51805">
    <property type="entry name" value="EPHD"/>
    <property type="match status" value="1"/>
</dbReference>
<accession>A0A7R9EY80</accession>
<keyword evidence="3" id="KW-0808">Transferase</keyword>
<dbReference type="PANTHER" id="PTHR12420:SF42">
    <property type="entry name" value="G2_M PHASE-SPECIFIC E3 UBIQUITIN-PROTEIN LIGASE"/>
    <property type="match status" value="1"/>
</dbReference>
<dbReference type="InterPro" id="IPR042013">
    <property type="entry name" value="PHF7/G2E3_ePHD"/>
</dbReference>
<dbReference type="InterPro" id="IPR051188">
    <property type="entry name" value="PHD-type_Zinc_Finger"/>
</dbReference>
<dbReference type="Pfam" id="PF26054">
    <property type="entry name" value="PHD_G2E3"/>
    <property type="match status" value="1"/>
</dbReference>
<evidence type="ECO:0000256" key="3">
    <source>
        <dbReference type="ARBA" id="ARBA00022679"/>
    </source>
</evidence>
<reference evidence="13" key="1">
    <citation type="submission" date="2020-11" db="EMBL/GenBank/DDBJ databases">
        <authorList>
            <person name="Tran Van P."/>
        </authorList>
    </citation>
    <scope>NUCLEOTIDE SEQUENCE</scope>
</reference>
<sequence>MLNRIHDKALSAHIMPKPSDERLKPYTGPNKSCVFCFKAQGTDHLSEDVDELLHGKFYKLEKIITHYFCLLLSSGIAQNGDDNEGILGFLPKDITKELTRSRCLRCTYCKQTGATIECCARRCKKIFHLPCGTKRGSIHHYFNNFQSFCPDHRPPPVLKPKGIHRKEKGGRNTTKCVMCLEEVVMIRNKDVIQAPCCGHCSWFHRLCVQKLANNAGYFFKCPCCNNKNIFQKAMLHEGIFIPDQDASWELAPNAFSELLERPNECEAEACLCPKGKKHVAADLTKWSLLLCNLCGSMAVHRGCANLCEADAFFECESCSITSYEDAAVGDQAGTSKNKIHGSAKRGKKKRGVSWKNGISTKVKKKEYQQGNNRKEEPAALMVQEESSRSHSDDDDDEDVIVVVDDDDDDDDDVVLVNYIPSQPSVRIAAQQEDNLILTMDGSSISVLKLEQRPDAPDALRDVRVVGDVNVRAISPPRTARTKHFVEVAGIPQEPQAIVLNGSHSLLRSSDRIKPRSGDWVVTIDFLQEAANTSLSSGSNACEIMPVIQNVHSLASVESPWNTQPTPPAPQQQLWNSDFSEARPWVGPSAYKQPPVETTKLQQNIDSSASLKTSLDLLFHMGDTSSPLQRISLKPGTNMVDIMRGLRCCVVDSNGVIVQSDALLTPQEIMPSDSTNTTAFSQLSSGFNNDESSSVVIKQPNETTTTQDINQQWVNSSLVTLAPSHPGLPNYSDQSLHFHSNAKKGGAWSNKAVSHDVEGLASYRRGRRDD</sequence>
<dbReference type="InterPro" id="IPR013083">
    <property type="entry name" value="Znf_RING/FYVE/PHD"/>
</dbReference>
<evidence type="ECO:0000256" key="5">
    <source>
        <dbReference type="ARBA" id="ARBA00022771"/>
    </source>
</evidence>
<evidence type="ECO:0000256" key="2">
    <source>
        <dbReference type="ARBA" id="ARBA00004906"/>
    </source>
</evidence>
<evidence type="ECO:0000256" key="4">
    <source>
        <dbReference type="ARBA" id="ARBA00022723"/>
    </source>
</evidence>
<dbReference type="InterPro" id="IPR011011">
    <property type="entry name" value="Znf_FYVE_PHD"/>
</dbReference>
<dbReference type="SMART" id="SM00249">
    <property type="entry name" value="PHD"/>
    <property type="match status" value="2"/>
</dbReference>
<dbReference type="EMBL" id="OD566016">
    <property type="protein sequence ID" value="CAD7443169.1"/>
    <property type="molecule type" value="Genomic_DNA"/>
</dbReference>
<dbReference type="PANTHER" id="PTHR12420">
    <property type="entry name" value="PHD FINGER PROTEIN"/>
    <property type="match status" value="1"/>
</dbReference>
<evidence type="ECO:0000313" key="13">
    <source>
        <dbReference type="EMBL" id="CAD7443169.1"/>
    </source>
</evidence>
<organism evidence="13">
    <name type="scientific">Timema bartmani</name>
    <dbReference type="NCBI Taxonomy" id="61472"/>
    <lineage>
        <taxon>Eukaryota</taxon>
        <taxon>Metazoa</taxon>
        <taxon>Ecdysozoa</taxon>
        <taxon>Arthropoda</taxon>
        <taxon>Hexapoda</taxon>
        <taxon>Insecta</taxon>
        <taxon>Pterygota</taxon>
        <taxon>Neoptera</taxon>
        <taxon>Polyneoptera</taxon>
        <taxon>Phasmatodea</taxon>
        <taxon>Timematodea</taxon>
        <taxon>Timematoidea</taxon>
        <taxon>Timematidae</taxon>
        <taxon>Timema</taxon>
    </lineage>
</organism>
<evidence type="ECO:0000256" key="10">
    <source>
        <dbReference type="SAM" id="MobiDB-lite"/>
    </source>
</evidence>
<dbReference type="Gene3D" id="3.30.40.10">
    <property type="entry name" value="Zinc/RING finger domain, C3HC4 (zinc finger)"/>
    <property type="match status" value="2"/>
</dbReference>
<keyword evidence="7" id="KW-0862">Zinc</keyword>
<evidence type="ECO:0000256" key="8">
    <source>
        <dbReference type="ARBA" id="ARBA00023242"/>
    </source>
</evidence>
<evidence type="ECO:0000256" key="6">
    <source>
        <dbReference type="ARBA" id="ARBA00022786"/>
    </source>
</evidence>
<evidence type="ECO:0000256" key="7">
    <source>
        <dbReference type="ARBA" id="ARBA00022833"/>
    </source>
</evidence>
<feature type="region of interest" description="Disordered" evidence="10">
    <location>
        <begin position="332"/>
        <end position="397"/>
    </location>
</feature>
<feature type="domain" description="PHD-type" evidence="12">
    <location>
        <begin position="30"/>
        <end position="153"/>
    </location>
</feature>
<dbReference type="GO" id="GO:0008270">
    <property type="term" value="F:zinc ion binding"/>
    <property type="evidence" value="ECO:0007669"/>
    <property type="project" value="UniProtKB-KW"/>
</dbReference>
<name>A0A7R9EY80_9NEOP</name>
<dbReference type="PROSITE" id="PS50089">
    <property type="entry name" value="ZF_RING_2"/>
    <property type="match status" value="1"/>
</dbReference>
<evidence type="ECO:0000259" key="12">
    <source>
        <dbReference type="PROSITE" id="PS51805"/>
    </source>
</evidence>
<protein>
    <submittedName>
        <fullName evidence="13">Uncharacterized protein</fullName>
    </submittedName>
</protein>
<evidence type="ECO:0000256" key="9">
    <source>
        <dbReference type="PROSITE-ProRule" id="PRU00175"/>
    </source>
</evidence>
<dbReference type="InterPro" id="IPR059102">
    <property type="entry name" value="PHD_PHF7/G2E3-like"/>
</dbReference>
<dbReference type="AlphaFoldDB" id="A0A7R9EY80"/>
<gene>
    <name evidence="13" type="ORF">TBIB3V08_LOCUS5580</name>
</gene>
<comment type="pathway">
    <text evidence="2">Protein modification; protein ubiquitination.</text>
</comment>
<keyword evidence="5 9" id="KW-0863">Zinc-finger</keyword>
<dbReference type="GO" id="GO:0005634">
    <property type="term" value="C:nucleus"/>
    <property type="evidence" value="ECO:0007669"/>
    <property type="project" value="TreeGrafter"/>
</dbReference>
<dbReference type="SUPFAM" id="SSF57903">
    <property type="entry name" value="FYVE/PHD zinc finger"/>
    <property type="match status" value="1"/>
</dbReference>
<dbReference type="Pfam" id="PF13771">
    <property type="entry name" value="zf-HC5HC2H"/>
    <property type="match status" value="1"/>
</dbReference>